<dbReference type="GO" id="GO:0070814">
    <property type="term" value="P:hydrogen sulfide biosynthetic process"/>
    <property type="evidence" value="ECO:0007669"/>
    <property type="project" value="UniProtKB-UniRule"/>
</dbReference>
<evidence type="ECO:0000313" key="9">
    <source>
        <dbReference type="EMBL" id="RKP57825.1"/>
    </source>
</evidence>
<keyword evidence="4 6" id="KW-0547">Nucleotide-binding</keyword>
<evidence type="ECO:0000259" key="8">
    <source>
        <dbReference type="Pfam" id="PF01583"/>
    </source>
</evidence>
<dbReference type="HAMAP" id="MF_00065">
    <property type="entry name" value="Adenylyl_sulf_kinase"/>
    <property type="match status" value="1"/>
</dbReference>
<keyword evidence="6 7" id="KW-0418">Kinase</keyword>
<dbReference type="CDD" id="cd02027">
    <property type="entry name" value="APSK"/>
    <property type="match status" value="1"/>
</dbReference>
<dbReference type="RefSeq" id="WP_121085180.1">
    <property type="nucleotide sequence ID" value="NZ_RBZU01000002.1"/>
</dbReference>
<dbReference type="NCBIfam" id="TIGR00455">
    <property type="entry name" value="apsK"/>
    <property type="match status" value="1"/>
</dbReference>
<dbReference type="InterPro" id="IPR027417">
    <property type="entry name" value="P-loop_NTPase"/>
</dbReference>
<evidence type="ECO:0000256" key="7">
    <source>
        <dbReference type="RuleBase" id="RU004347"/>
    </source>
</evidence>
<dbReference type="NCBIfam" id="NF003013">
    <property type="entry name" value="PRK03846.1"/>
    <property type="match status" value="1"/>
</dbReference>
<dbReference type="GO" id="GO:0004020">
    <property type="term" value="F:adenylylsulfate kinase activity"/>
    <property type="evidence" value="ECO:0007669"/>
    <property type="project" value="UniProtKB-UniRule"/>
</dbReference>
<protein>
    <recommendedName>
        <fullName evidence="2 6">Adenylyl-sulfate kinase</fullName>
        <ecNumber evidence="2 6">2.7.1.25</ecNumber>
    </recommendedName>
    <alternativeName>
        <fullName evidence="6">APS kinase</fullName>
    </alternativeName>
    <alternativeName>
        <fullName evidence="6">ATP adenosine-5'-phosphosulfate 3'-phosphotransferase</fullName>
    </alternativeName>
    <alternativeName>
        <fullName evidence="6">Adenosine-5'-phosphosulfate kinase</fullName>
    </alternativeName>
</protein>
<keyword evidence="3 6" id="KW-0808">Transferase</keyword>
<feature type="binding site" evidence="6">
    <location>
        <begin position="44"/>
        <end position="51"/>
    </location>
    <ligand>
        <name>ATP</name>
        <dbReference type="ChEBI" id="CHEBI:30616"/>
    </ligand>
</feature>
<dbReference type="GO" id="GO:0005737">
    <property type="term" value="C:cytoplasm"/>
    <property type="evidence" value="ECO:0007669"/>
    <property type="project" value="TreeGrafter"/>
</dbReference>
<dbReference type="GO" id="GO:0004781">
    <property type="term" value="F:sulfate adenylyltransferase (ATP) activity"/>
    <property type="evidence" value="ECO:0007669"/>
    <property type="project" value="TreeGrafter"/>
</dbReference>
<comment type="similarity">
    <text evidence="6 7">Belongs to the APS kinase family.</text>
</comment>
<dbReference type="SUPFAM" id="SSF52540">
    <property type="entry name" value="P-loop containing nucleoside triphosphate hydrolases"/>
    <property type="match status" value="1"/>
</dbReference>
<dbReference type="GO" id="GO:0019379">
    <property type="term" value="P:sulfate assimilation, phosphoadenylyl sulfate reduction by phosphoadenylyl-sulfate reductase (thioredoxin)"/>
    <property type="evidence" value="ECO:0007669"/>
    <property type="project" value="TreeGrafter"/>
</dbReference>
<keyword evidence="5 6" id="KW-0067">ATP-binding</keyword>
<dbReference type="Gene3D" id="3.40.50.300">
    <property type="entry name" value="P-loop containing nucleotide triphosphate hydrolases"/>
    <property type="match status" value="1"/>
</dbReference>
<dbReference type="Proteomes" id="UP000270342">
    <property type="component" value="Unassembled WGS sequence"/>
</dbReference>
<dbReference type="InterPro" id="IPR050512">
    <property type="entry name" value="Sulf_AdTrans/APS_kinase"/>
</dbReference>
<keyword evidence="10" id="KW-1185">Reference proteome</keyword>
<evidence type="ECO:0000256" key="4">
    <source>
        <dbReference type="ARBA" id="ARBA00022741"/>
    </source>
</evidence>
<dbReference type="InterPro" id="IPR002891">
    <property type="entry name" value="APS"/>
</dbReference>
<name>A0A494YB01_9BURK</name>
<feature type="active site" description="Phosphoserine intermediate" evidence="6">
    <location>
        <position position="118"/>
    </location>
</feature>
<dbReference type="OrthoDB" id="9804504at2"/>
<sequence>MQRVEDSTIDEARDGMFLPLRRALHGEPKSRKLTSEGGVVWLTGLSGSGKSTLASAAAKALSAHGMRSAVLDGDILRRGLNSDLNFSACDRHESVRRAAEVASMLANEGLIAIVALISPLVQMRAHAREIIGDRFREIYVKAQLSRCEAADVKGLYAKARRGEIAGFTGISAPYEAPLDADLVLDTDAQTVGQCVSALASYVELQFVASWDTRGRSEWNGFRSINEA</sequence>
<dbReference type="InterPro" id="IPR059117">
    <property type="entry name" value="APS_kinase_dom"/>
</dbReference>
<organism evidence="9 10">
    <name type="scientific">Pararobbsia silviterrae</name>
    <dbReference type="NCBI Taxonomy" id="1792498"/>
    <lineage>
        <taxon>Bacteria</taxon>
        <taxon>Pseudomonadati</taxon>
        <taxon>Pseudomonadota</taxon>
        <taxon>Betaproteobacteria</taxon>
        <taxon>Burkholderiales</taxon>
        <taxon>Burkholderiaceae</taxon>
        <taxon>Pararobbsia</taxon>
    </lineage>
</organism>
<dbReference type="PANTHER" id="PTHR42700">
    <property type="entry name" value="SULFATE ADENYLYLTRANSFERASE"/>
    <property type="match status" value="1"/>
</dbReference>
<evidence type="ECO:0000256" key="5">
    <source>
        <dbReference type="ARBA" id="ARBA00022840"/>
    </source>
</evidence>
<dbReference type="GO" id="GO:0010134">
    <property type="term" value="P:sulfate assimilation via adenylyl sulfate reduction"/>
    <property type="evidence" value="ECO:0007669"/>
    <property type="project" value="TreeGrafter"/>
</dbReference>
<evidence type="ECO:0000313" key="10">
    <source>
        <dbReference type="Proteomes" id="UP000270342"/>
    </source>
</evidence>
<reference evidence="9 10" key="1">
    <citation type="submission" date="2018-10" db="EMBL/GenBank/DDBJ databases">
        <title>Robbsia sp. DHC34, isolated from soil.</title>
        <authorList>
            <person name="Gao Z.-H."/>
            <person name="Qiu L.-H."/>
        </authorList>
    </citation>
    <scope>NUCLEOTIDE SEQUENCE [LARGE SCALE GENOMIC DNA]</scope>
    <source>
        <strain evidence="9 10">DHC34</strain>
    </source>
</reference>
<evidence type="ECO:0000256" key="1">
    <source>
        <dbReference type="ARBA" id="ARBA00001823"/>
    </source>
</evidence>
<comment type="catalytic activity">
    <reaction evidence="1 6 7">
        <text>adenosine 5'-phosphosulfate + ATP = 3'-phosphoadenylyl sulfate + ADP + H(+)</text>
        <dbReference type="Rhea" id="RHEA:24152"/>
        <dbReference type="ChEBI" id="CHEBI:15378"/>
        <dbReference type="ChEBI" id="CHEBI:30616"/>
        <dbReference type="ChEBI" id="CHEBI:58243"/>
        <dbReference type="ChEBI" id="CHEBI:58339"/>
        <dbReference type="ChEBI" id="CHEBI:456216"/>
        <dbReference type="EC" id="2.7.1.25"/>
    </reaction>
</comment>
<evidence type="ECO:0000256" key="3">
    <source>
        <dbReference type="ARBA" id="ARBA00022679"/>
    </source>
</evidence>
<keyword evidence="6" id="KW-0597">Phosphoprotein</keyword>
<gene>
    <name evidence="6 9" type="primary">cysC</name>
    <name evidence="9" type="ORF">D7S86_07825</name>
</gene>
<dbReference type="AlphaFoldDB" id="A0A494YB01"/>
<evidence type="ECO:0000256" key="2">
    <source>
        <dbReference type="ARBA" id="ARBA00012121"/>
    </source>
</evidence>
<dbReference type="Pfam" id="PF01583">
    <property type="entry name" value="APS_kinase"/>
    <property type="match status" value="1"/>
</dbReference>
<comment type="caution">
    <text evidence="9">The sequence shown here is derived from an EMBL/GenBank/DDBJ whole genome shotgun (WGS) entry which is preliminary data.</text>
</comment>
<dbReference type="EMBL" id="RBZU01000002">
    <property type="protein sequence ID" value="RKP57825.1"/>
    <property type="molecule type" value="Genomic_DNA"/>
</dbReference>
<dbReference type="EC" id="2.7.1.25" evidence="2 6"/>
<accession>A0A494YB01</accession>
<evidence type="ECO:0000256" key="6">
    <source>
        <dbReference type="HAMAP-Rule" id="MF_00065"/>
    </source>
</evidence>
<comment type="function">
    <text evidence="6 7">Catalyzes the synthesis of activated sulfate.</text>
</comment>
<feature type="domain" description="APS kinase" evidence="8">
    <location>
        <begin position="37"/>
        <end position="185"/>
    </location>
</feature>
<dbReference type="PANTHER" id="PTHR42700:SF1">
    <property type="entry name" value="SULFATE ADENYLYLTRANSFERASE"/>
    <property type="match status" value="1"/>
</dbReference>
<proteinExistence type="inferred from homology"/>
<comment type="pathway">
    <text evidence="6 7">Sulfur metabolism; hydrogen sulfide biosynthesis; sulfite from sulfate: step 2/3.</text>
</comment>
<dbReference type="UniPathway" id="UPA00140">
    <property type="reaction ID" value="UER00205"/>
</dbReference>
<dbReference type="GO" id="GO:0005524">
    <property type="term" value="F:ATP binding"/>
    <property type="evidence" value="ECO:0007669"/>
    <property type="project" value="UniProtKB-UniRule"/>
</dbReference>